<name>A0A382AVR1_9ZZZZ</name>
<gene>
    <name evidence="4" type="ORF">METZ01_LOCUS158245</name>
</gene>
<feature type="domain" description="Bacteriophage T4 Gp32 single-stranded DNA-binding" evidence="3">
    <location>
        <begin position="50"/>
        <end position="136"/>
    </location>
</feature>
<keyword evidence="2" id="KW-1194">Viral DNA replication</keyword>
<accession>A0A382AVR1</accession>
<reference evidence="4" key="1">
    <citation type="submission" date="2018-05" db="EMBL/GenBank/DDBJ databases">
        <authorList>
            <person name="Lanie J.A."/>
            <person name="Ng W.-L."/>
            <person name="Kazmierczak K.M."/>
            <person name="Andrzejewski T.M."/>
            <person name="Davidsen T.M."/>
            <person name="Wayne K.J."/>
            <person name="Tettelin H."/>
            <person name="Glass J.I."/>
            <person name="Rusch D."/>
            <person name="Podicherti R."/>
            <person name="Tsui H.-C.T."/>
            <person name="Winkler M.E."/>
        </authorList>
    </citation>
    <scope>NUCLEOTIDE SEQUENCE</scope>
</reference>
<protein>
    <recommendedName>
        <fullName evidence="3">Bacteriophage T4 Gp32 single-stranded DNA-binding domain-containing protein</fullName>
    </recommendedName>
</protein>
<dbReference type="AlphaFoldDB" id="A0A382AVR1"/>
<keyword evidence="2" id="KW-0235">DNA replication</keyword>
<dbReference type="Pfam" id="PF08804">
    <property type="entry name" value="gp32"/>
    <property type="match status" value="1"/>
</dbReference>
<evidence type="ECO:0000313" key="4">
    <source>
        <dbReference type="EMBL" id="SVB05391.1"/>
    </source>
</evidence>
<evidence type="ECO:0000256" key="2">
    <source>
        <dbReference type="ARBA" id="ARBA00023109"/>
    </source>
</evidence>
<dbReference type="InterPro" id="IPR012339">
    <property type="entry name" value="Phage_T4_Gp32_ssDNA-bd"/>
</dbReference>
<dbReference type="SUPFAM" id="SSF50249">
    <property type="entry name" value="Nucleic acid-binding proteins"/>
    <property type="match status" value="1"/>
</dbReference>
<proteinExistence type="predicted"/>
<evidence type="ECO:0000256" key="1">
    <source>
        <dbReference type="ARBA" id="ARBA00022491"/>
    </source>
</evidence>
<dbReference type="InterPro" id="IPR012340">
    <property type="entry name" value="NA-bd_OB-fold"/>
</dbReference>
<dbReference type="GO" id="GO:0039693">
    <property type="term" value="P:viral DNA genome replication"/>
    <property type="evidence" value="ECO:0007669"/>
    <property type="project" value="UniProtKB-KW"/>
</dbReference>
<dbReference type="GO" id="GO:0003697">
    <property type="term" value="F:single-stranded DNA binding"/>
    <property type="evidence" value="ECO:0007669"/>
    <property type="project" value="InterPro"/>
</dbReference>
<keyword evidence="1" id="KW-0678">Repressor</keyword>
<dbReference type="Gene3D" id="3.90.198.10">
    <property type="entry name" value="Replication Fork Single-Stranded Dna Binding Protein"/>
    <property type="match status" value="1"/>
</dbReference>
<dbReference type="InterPro" id="IPR044947">
    <property type="entry name" value="Phage_T4_Gp32_ssDNA-bd_sf"/>
</dbReference>
<organism evidence="4">
    <name type="scientific">marine metagenome</name>
    <dbReference type="NCBI Taxonomy" id="408172"/>
    <lineage>
        <taxon>unclassified sequences</taxon>
        <taxon>metagenomes</taxon>
        <taxon>ecological metagenomes</taxon>
    </lineage>
</organism>
<evidence type="ECO:0000259" key="3">
    <source>
        <dbReference type="Pfam" id="PF08804"/>
    </source>
</evidence>
<feature type="non-terminal residue" evidence="4">
    <location>
        <position position="136"/>
    </location>
</feature>
<dbReference type="EMBL" id="UINC01026973">
    <property type="protein sequence ID" value="SVB05391.1"/>
    <property type="molecule type" value="Genomic_DNA"/>
</dbReference>
<sequence length="136" mass="15572">MATNFTSLRNSRKSLLSKLADEVKKNTSPQRRGADERFWKLIVDPKTGIGYAKLRFLPAPKDEDIPWAKLWSHGFQGPGGSWFIENCPTTLDGRPCPVCKENNRLWNSGVERDKEVARSRKRKLTYISNILIIEDP</sequence>